<dbReference type="InterPro" id="IPR036259">
    <property type="entry name" value="MFS_trans_sf"/>
</dbReference>
<feature type="transmembrane region" description="Helical" evidence="6">
    <location>
        <begin position="174"/>
        <end position="196"/>
    </location>
</feature>
<feature type="transmembrane region" description="Helical" evidence="6">
    <location>
        <begin position="119"/>
        <end position="138"/>
    </location>
</feature>
<dbReference type="Proteomes" id="UP001480595">
    <property type="component" value="Unassembled WGS sequence"/>
</dbReference>
<feature type="transmembrane region" description="Helical" evidence="6">
    <location>
        <begin position="144"/>
        <end position="167"/>
    </location>
</feature>
<evidence type="ECO:0000313" key="8">
    <source>
        <dbReference type="Proteomes" id="UP001480595"/>
    </source>
</evidence>
<evidence type="ECO:0000313" key="7">
    <source>
        <dbReference type="EMBL" id="KAK8086231.1"/>
    </source>
</evidence>
<dbReference type="GeneID" id="92085677"/>
<keyword evidence="3 6" id="KW-1133">Transmembrane helix</keyword>
<evidence type="ECO:0000256" key="1">
    <source>
        <dbReference type="ARBA" id="ARBA00004141"/>
    </source>
</evidence>
<evidence type="ECO:0000256" key="4">
    <source>
        <dbReference type="ARBA" id="ARBA00023136"/>
    </source>
</evidence>
<feature type="transmembrane region" description="Helical" evidence="6">
    <location>
        <begin position="316"/>
        <end position="341"/>
    </location>
</feature>
<dbReference type="Gene3D" id="1.20.1720.10">
    <property type="entry name" value="Multidrug resistance protein D"/>
    <property type="match status" value="1"/>
</dbReference>
<keyword evidence="8" id="KW-1185">Reference proteome</keyword>
<accession>A0ABR1WSU7</accession>
<keyword evidence="4 6" id="KW-0472">Membrane</keyword>
<name>A0ABR1WSU7_9PEZI</name>
<evidence type="ECO:0008006" key="9">
    <source>
        <dbReference type="Google" id="ProtNLM"/>
    </source>
</evidence>
<comment type="subcellular location">
    <subcellularLocation>
        <location evidence="1">Membrane</location>
        <topology evidence="1">Multi-pass membrane protein</topology>
    </subcellularLocation>
</comment>
<feature type="transmembrane region" description="Helical" evidence="6">
    <location>
        <begin position="361"/>
        <end position="380"/>
    </location>
</feature>
<feature type="non-terminal residue" evidence="7">
    <location>
        <position position="1"/>
    </location>
</feature>
<feature type="region of interest" description="Disordered" evidence="5">
    <location>
        <begin position="1"/>
        <end position="40"/>
    </location>
</feature>
<proteinExistence type="predicted"/>
<dbReference type="InterPro" id="IPR011701">
    <property type="entry name" value="MFS"/>
</dbReference>
<dbReference type="PANTHER" id="PTHR23502:SF74">
    <property type="entry name" value="MAJOR FACILITATOR SUPERFAMILY (MFS) PROFILE DOMAIN-CONTAINING PROTEIN"/>
    <property type="match status" value="1"/>
</dbReference>
<protein>
    <recommendedName>
        <fullName evidence="9">Major facilitator superfamily (MFS) profile domain-containing protein</fullName>
    </recommendedName>
</protein>
<dbReference type="SUPFAM" id="SSF103473">
    <property type="entry name" value="MFS general substrate transporter"/>
    <property type="match status" value="1"/>
</dbReference>
<sequence>TIMFPDGKYTEKDKGGIQTGSQRASLHHSPPDSLSNTNRHETHHGRLNHLADLVKTLSSQDAAARYLEEAADDGIPDSHDREEKDGSHVASRVIIPWEEGDKENPHNWTHWGVTAQEQMPLPIATFLMGFVLGPMTWVPLSEQYGRRIVVVSTFSIFTIWTMACALAPSWPAFLVFRFLCGAFASASIAVVTGYIADVYADPVARGRAMAYFMATTVFGPLFAPIISLTECSHRAAALRKRDPEANADVCSAAELEARDLKQLLTVVLTRPLRMILTELIVSSVCAYLALVYAIFYMSFQAFPRIFQDLYGLSPGATGLCFLPIGGGCLLGLPLFSAYDHVLQRAQRRGRAWARQEEYRRVPLACLGGPLFVVSLLWLGWSAKAPGPSGSGGVAFVVPMLAGVPFGLGFMLIFMALINYLTDAYELFAASANAAASACRSLVAVVLPFATAPLFDRLGVAGACSLLAGLSALVLRDTNFTIFIVPAGSQYRKSTSDASEPEYLAVL</sequence>
<dbReference type="PANTHER" id="PTHR23502">
    <property type="entry name" value="MAJOR FACILITATOR SUPERFAMILY"/>
    <property type="match status" value="1"/>
</dbReference>
<feature type="transmembrane region" description="Helical" evidence="6">
    <location>
        <begin position="392"/>
        <end position="417"/>
    </location>
</feature>
<evidence type="ECO:0000256" key="5">
    <source>
        <dbReference type="SAM" id="MobiDB-lite"/>
    </source>
</evidence>
<dbReference type="RefSeq" id="XP_066720755.1">
    <property type="nucleotide sequence ID" value="XM_066852614.1"/>
</dbReference>
<feature type="transmembrane region" description="Helical" evidence="6">
    <location>
        <begin position="208"/>
        <end position="231"/>
    </location>
</feature>
<feature type="transmembrane region" description="Helical" evidence="6">
    <location>
        <begin position="275"/>
        <end position="296"/>
    </location>
</feature>
<dbReference type="Gene3D" id="1.20.1250.20">
    <property type="entry name" value="MFS general substrate transporter like domains"/>
    <property type="match status" value="1"/>
</dbReference>
<organism evidence="7 8">
    <name type="scientific">Apiospora phragmitis</name>
    <dbReference type="NCBI Taxonomy" id="2905665"/>
    <lineage>
        <taxon>Eukaryota</taxon>
        <taxon>Fungi</taxon>
        <taxon>Dikarya</taxon>
        <taxon>Ascomycota</taxon>
        <taxon>Pezizomycotina</taxon>
        <taxon>Sordariomycetes</taxon>
        <taxon>Xylariomycetidae</taxon>
        <taxon>Amphisphaeriales</taxon>
        <taxon>Apiosporaceae</taxon>
        <taxon>Apiospora</taxon>
    </lineage>
</organism>
<comment type="caution">
    <text evidence="7">The sequence shown here is derived from an EMBL/GenBank/DDBJ whole genome shotgun (WGS) entry which is preliminary data.</text>
</comment>
<dbReference type="EMBL" id="JAQQWL010000002">
    <property type="protein sequence ID" value="KAK8086231.1"/>
    <property type="molecule type" value="Genomic_DNA"/>
</dbReference>
<reference evidence="7 8" key="1">
    <citation type="submission" date="2023-01" db="EMBL/GenBank/DDBJ databases">
        <title>Analysis of 21 Apiospora genomes using comparative genomics revels a genus with tremendous synthesis potential of carbohydrate active enzymes and secondary metabolites.</title>
        <authorList>
            <person name="Sorensen T."/>
        </authorList>
    </citation>
    <scope>NUCLEOTIDE SEQUENCE [LARGE SCALE GENOMIC DNA]</scope>
    <source>
        <strain evidence="7 8">CBS 135458</strain>
    </source>
</reference>
<evidence type="ECO:0000256" key="6">
    <source>
        <dbReference type="SAM" id="Phobius"/>
    </source>
</evidence>
<dbReference type="Pfam" id="PF07690">
    <property type="entry name" value="MFS_1"/>
    <property type="match status" value="1"/>
</dbReference>
<evidence type="ECO:0000256" key="2">
    <source>
        <dbReference type="ARBA" id="ARBA00022692"/>
    </source>
</evidence>
<evidence type="ECO:0000256" key="3">
    <source>
        <dbReference type="ARBA" id="ARBA00022989"/>
    </source>
</evidence>
<keyword evidence="2 6" id="KW-0812">Transmembrane</keyword>
<gene>
    <name evidence="7" type="ORF">PG994_001205</name>
</gene>